<protein>
    <submittedName>
        <fullName evidence="2">Uncharacterized protein</fullName>
    </submittedName>
</protein>
<feature type="compositionally biased region" description="Polar residues" evidence="1">
    <location>
        <begin position="63"/>
        <end position="74"/>
    </location>
</feature>
<organism evidence="2 3">
    <name type="scientific">Aspergillus sclerotiicarbonarius (strain CBS 121057 / IBT 28362)</name>
    <dbReference type="NCBI Taxonomy" id="1448318"/>
    <lineage>
        <taxon>Eukaryota</taxon>
        <taxon>Fungi</taxon>
        <taxon>Dikarya</taxon>
        <taxon>Ascomycota</taxon>
        <taxon>Pezizomycotina</taxon>
        <taxon>Eurotiomycetes</taxon>
        <taxon>Eurotiomycetidae</taxon>
        <taxon>Eurotiales</taxon>
        <taxon>Aspergillaceae</taxon>
        <taxon>Aspergillus</taxon>
        <taxon>Aspergillus subgen. Circumdati</taxon>
    </lineage>
</organism>
<evidence type="ECO:0000313" key="3">
    <source>
        <dbReference type="Proteomes" id="UP000248423"/>
    </source>
</evidence>
<proteinExistence type="predicted"/>
<accession>A0A319ECM0</accession>
<feature type="region of interest" description="Disordered" evidence="1">
    <location>
        <begin position="48"/>
        <end position="106"/>
    </location>
</feature>
<evidence type="ECO:0000256" key="1">
    <source>
        <dbReference type="SAM" id="MobiDB-lite"/>
    </source>
</evidence>
<dbReference type="EMBL" id="KZ826371">
    <property type="protein sequence ID" value="PYI04208.1"/>
    <property type="molecule type" value="Genomic_DNA"/>
</dbReference>
<evidence type="ECO:0000313" key="2">
    <source>
        <dbReference type="EMBL" id="PYI04208.1"/>
    </source>
</evidence>
<gene>
    <name evidence="2" type="ORF">BO78DRAFT_174147</name>
</gene>
<dbReference type="VEuPathDB" id="FungiDB:BO78DRAFT_174147"/>
<keyword evidence="3" id="KW-1185">Reference proteome</keyword>
<dbReference type="AlphaFoldDB" id="A0A319ECM0"/>
<name>A0A319ECM0_ASPSB</name>
<reference evidence="2 3" key="1">
    <citation type="submission" date="2018-02" db="EMBL/GenBank/DDBJ databases">
        <title>The genomes of Aspergillus section Nigri reveals drivers in fungal speciation.</title>
        <authorList>
            <consortium name="DOE Joint Genome Institute"/>
            <person name="Vesth T.C."/>
            <person name="Nybo J."/>
            <person name="Theobald S."/>
            <person name="Brandl J."/>
            <person name="Frisvad J.C."/>
            <person name="Nielsen K.F."/>
            <person name="Lyhne E.K."/>
            <person name="Kogle M.E."/>
            <person name="Kuo A."/>
            <person name="Riley R."/>
            <person name="Clum A."/>
            <person name="Nolan M."/>
            <person name="Lipzen A."/>
            <person name="Salamov A."/>
            <person name="Henrissat B."/>
            <person name="Wiebenga A."/>
            <person name="De vries R.P."/>
            <person name="Grigoriev I.V."/>
            <person name="Mortensen U.H."/>
            <person name="Andersen M.R."/>
            <person name="Baker S.E."/>
        </authorList>
    </citation>
    <scope>NUCLEOTIDE SEQUENCE [LARGE SCALE GENOMIC DNA]</scope>
    <source>
        <strain evidence="2 3">CBS 121057</strain>
    </source>
</reference>
<sequence length="106" mass="11113">MVGHADDHHLSTPDGGDVCTRQRLAFGGILWSTAKIIKGLLLHCPCPGQTTSSVSPEGGGTSRGFNTSILNSDCDQVDSGPLEGEGSDPARRANLSGGNLPRWRSR</sequence>
<dbReference type="Proteomes" id="UP000248423">
    <property type="component" value="Unassembled WGS sequence"/>
</dbReference>